<reference evidence="1" key="1">
    <citation type="submission" date="2024-09" db="EMBL/GenBank/DDBJ databases">
        <authorList>
            <person name="Sun Q."/>
        </authorList>
    </citation>
    <scope>NUCLEOTIDE SEQUENCE [LARGE SCALE GENOMIC DNA]</scope>
    <source>
        <strain evidence="1">JCM 31273</strain>
    </source>
</reference>
<proteinExistence type="predicted"/>
<evidence type="ECO:0008006" key="3">
    <source>
        <dbReference type="Google" id="ProtNLM"/>
    </source>
</evidence>
<dbReference type="GeneID" id="67212430"/>
<dbReference type="RefSeq" id="WP_222923497.1">
    <property type="nucleotide sequence ID" value="NZ_CP082287.1"/>
</dbReference>
<gene>
    <name evidence="1" type="ORF">ACFFOL_06105</name>
</gene>
<dbReference type="EMBL" id="JBHMAJ010000005">
    <property type="protein sequence ID" value="MFB9823752.1"/>
    <property type="molecule type" value="Genomic_DNA"/>
</dbReference>
<sequence>MYVESDFLFALTKPSDWLKADAEAALEEYDVHTSLTTYNGFLFLTATAFIDEYGLTPNEAVQTGNAHTRSKPIISTDRAYDAVGVELVPLDTVNDVANSE</sequence>
<evidence type="ECO:0000313" key="1">
    <source>
        <dbReference type="EMBL" id="MFB9823752.1"/>
    </source>
</evidence>
<keyword evidence="2" id="KW-1185">Reference proteome</keyword>
<name>A0ABD5MJS7_9EURY</name>
<comment type="caution">
    <text evidence="1">The sequence shown here is derived from an EMBL/GenBank/DDBJ whole genome shotgun (WGS) entry which is preliminary data.</text>
</comment>
<organism evidence="1 2">
    <name type="scientific">Halobaculum roseum</name>
    <dbReference type="NCBI Taxonomy" id="2175149"/>
    <lineage>
        <taxon>Archaea</taxon>
        <taxon>Methanobacteriati</taxon>
        <taxon>Methanobacteriota</taxon>
        <taxon>Stenosarchaea group</taxon>
        <taxon>Halobacteria</taxon>
        <taxon>Halobacteriales</taxon>
        <taxon>Haloferacaceae</taxon>
        <taxon>Halobaculum</taxon>
    </lineage>
</organism>
<dbReference type="Proteomes" id="UP001589595">
    <property type="component" value="Unassembled WGS sequence"/>
</dbReference>
<accession>A0ABD5MJS7</accession>
<dbReference type="AlphaFoldDB" id="A0ABD5MJS7"/>
<protein>
    <recommendedName>
        <fullName evidence="3">PIN domain-containing protein</fullName>
    </recommendedName>
</protein>
<evidence type="ECO:0000313" key="2">
    <source>
        <dbReference type="Proteomes" id="UP001589595"/>
    </source>
</evidence>